<feature type="transmembrane region" description="Helical" evidence="6">
    <location>
        <begin position="24"/>
        <end position="44"/>
    </location>
</feature>
<keyword evidence="3 6" id="KW-0812">Transmembrane</keyword>
<dbReference type="Proteomes" id="UP001499951">
    <property type="component" value="Unassembled WGS sequence"/>
</dbReference>
<keyword evidence="8" id="KW-1185">Reference proteome</keyword>
<dbReference type="InterPro" id="IPR005538">
    <property type="entry name" value="LrgA/CidA"/>
</dbReference>
<organism evidence="7 8">
    <name type="scientific">Rhizomicrobium electricum</name>
    <dbReference type="NCBI Taxonomy" id="480070"/>
    <lineage>
        <taxon>Bacteria</taxon>
        <taxon>Pseudomonadati</taxon>
        <taxon>Pseudomonadota</taxon>
        <taxon>Alphaproteobacteria</taxon>
        <taxon>Micropepsales</taxon>
        <taxon>Micropepsaceae</taxon>
        <taxon>Rhizomicrobium</taxon>
    </lineage>
</organism>
<proteinExistence type="predicted"/>
<sequence length="118" mass="12336">MLQSFAILLGFQLGGEVLVRVLHVGIPGPVVGMAMLGVCCIASLKLRRTCEAAAATLLGNLSLLFLPAAVGIVQFLPLIAKQGLVIGAAILGSTALAIAVTALTFRFVVHRMKLENRE</sequence>
<evidence type="ECO:0000256" key="3">
    <source>
        <dbReference type="ARBA" id="ARBA00022692"/>
    </source>
</evidence>
<evidence type="ECO:0000313" key="7">
    <source>
        <dbReference type="EMBL" id="GAA0557244.1"/>
    </source>
</evidence>
<dbReference type="RefSeq" id="WP_166930578.1">
    <property type="nucleotide sequence ID" value="NZ_BAAADD010000001.1"/>
</dbReference>
<reference evidence="8" key="1">
    <citation type="journal article" date="2019" name="Int. J. Syst. Evol. Microbiol.">
        <title>The Global Catalogue of Microorganisms (GCM) 10K type strain sequencing project: providing services to taxonomists for standard genome sequencing and annotation.</title>
        <authorList>
            <consortium name="The Broad Institute Genomics Platform"/>
            <consortium name="The Broad Institute Genome Sequencing Center for Infectious Disease"/>
            <person name="Wu L."/>
            <person name="Ma J."/>
        </authorList>
    </citation>
    <scope>NUCLEOTIDE SEQUENCE [LARGE SCALE GENOMIC DNA]</scope>
    <source>
        <strain evidence="8">JCM 15089</strain>
    </source>
</reference>
<keyword evidence="5 6" id="KW-0472">Membrane</keyword>
<dbReference type="EMBL" id="BAAADD010000001">
    <property type="protein sequence ID" value="GAA0557244.1"/>
    <property type="molecule type" value="Genomic_DNA"/>
</dbReference>
<dbReference type="PANTHER" id="PTHR33931">
    <property type="entry name" value="HOLIN-LIKE PROTEIN CIDA-RELATED"/>
    <property type="match status" value="1"/>
</dbReference>
<evidence type="ECO:0000256" key="4">
    <source>
        <dbReference type="ARBA" id="ARBA00022989"/>
    </source>
</evidence>
<comment type="subcellular location">
    <subcellularLocation>
        <location evidence="1">Cell membrane</location>
        <topology evidence="1">Multi-pass membrane protein</topology>
    </subcellularLocation>
</comment>
<accession>A0ABP3P4F6</accession>
<keyword evidence="2" id="KW-1003">Cell membrane</keyword>
<protein>
    <submittedName>
        <fullName evidence="7">CidA/LrgA family protein</fullName>
    </submittedName>
</protein>
<keyword evidence="4 6" id="KW-1133">Transmembrane helix</keyword>
<feature type="transmembrane region" description="Helical" evidence="6">
    <location>
        <begin position="56"/>
        <end position="79"/>
    </location>
</feature>
<feature type="transmembrane region" description="Helical" evidence="6">
    <location>
        <begin position="85"/>
        <end position="109"/>
    </location>
</feature>
<evidence type="ECO:0000256" key="1">
    <source>
        <dbReference type="ARBA" id="ARBA00004651"/>
    </source>
</evidence>
<evidence type="ECO:0000313" key="8">
    <source>
        <dbReference type="Proteomes" id="UP001499951"/>
    </source>
</evidence>
<name>A0ABP3P4F6_9PROT</name>
<dbReference type="PANTHER" id="PTHR33931:SF2">
    <property type="entry name" value="HOLIN-LIKE PROTEIN CIDA"/>
    <property type="match status" value="1"/>
</dbReference>
<comment type="caution">
    <text evidence="7">The sequence shown here is derived from an EMBL/GenBank/DDBJ whole genome shotgun (WGS) entry which is preliminary data.</text>
</comment>
<evidence type="ECO:0000256" key="6">
    <source>
        <dbReference type="SAM" id="Phobius"/>
    </source>
</evidence>
<evidence type="ECO:0000256" key="5">
    <source>
        <dbReference type="ARBA" id="ARBA00023136"/>
    </source>
</evidence>
<gene>
    <name evidence="7" type="ORF">GCM10008942_02140</name>
</gene>
<dbReference type="Pfam" id="PF03788">
    <property type="entry name" value="LrgA"/>
    <property type="match status" value="1"/>
</dbReference>
<evidence type="ECO:0000256" key="2">
    <source>
        <dbReference type="ARBA" id="ARBA00022475"/>
    </source>
</evidence>